<protein>
    <recommendedName>
        <fullName evidence="3">F-box domain-containing protein</fullName>
    </recommendedName>
</protein>
<evidence type="ECO:0000313" key="1">
    <source>
        <dbReference type="EMBL" id="KZW01470.1"/>
    </source>
</evidence>
<keyword evidence="2" id="KW-1185">Reference proteome</keyword>
<dbReference type="AlphaFoldDB" id="A0A166BIT5"/>
<sequence length="277" mass="29778">MLALPLELRTLIVAEVDGLDGVKRLSQCSSAWRDAAAPRLFRKVRVTSSHTHALLARMARFLPRHGHLVRALELDLSFAPHAGHRGFVDYTDPSGTAHRVLANALAAVVRGLPNVVDLSFVLHDSDVPAAVYQPLFTAFTSLRRWTSLSIALSPSNANTVQPLVVALLLCAGPRVSSLSVHTPHSIQALSHVIRHGPFPKLLRLEITTANKKSPAAVVVLDETIQGVAVRVECSEHDAPIFASAFPQLQSQCLSSPATSGLGGLERAESAFRPMEAV</sequence>
<dbReference type="InParanoid" id="A0A166BIT5"/>
<dbReference type="Proteomes" id="UP000077266">
    <property type="component" value="Unassembled WGS sequence"/>
</dbReference>
<proteinExistence type="predicted"/>
<evidence type="ECO:0008006" key="3">
    <source>
        <dbReference type="Google" id="ProtNLM"/>
    </source>
</evidence>
<reference evidence="1 2" key="1">
    <citation type="journal article" date="2016" name="Mol. Biol. Evol.">
        <title>Comparative Genomics of Early-Diverging Mushroom-Forming Fungi Provides Insights into the Origins of Lignocellulose Decay Capabilities.</title>
        <authorList>
            <person name="Nagy L.G."/>
            <person name="Riley R."/>
            <person name="Tritt A."/>
            <person name="Adam C."/>
            <person name="Daum C."/>
            <person name="Floudas D."/>
            <person name="Sun H."/>
            <person name="Yadav J.S."/>
            <person name="Pangilinan J."/>
            <person name="Larsson K.H."/>
            <person name="Matsuura K."/>
            <person name="Barry K."/>
            <person name="Labutti K."/>
            <person name="Kuo R."/>
            <person name="Ohm R.A."/>
            <person name="Bhattacharya S.S."/>
            <person name="Shirouzu T."/>
            <person name="Yoshinaga Y."/>
            <person name="Martin F.M."/>
            <person name="Grigoriev I.V."/>
            <person name="Hibbett D.S."/>
        </authorList>
    </citation>
    <scope>NUCLEOTIDE SEQUENCE [LARGE SCALE GENOMIC DNA]</scope>
    <source>
        <strain evidence="1 2">HHB12029</strain>
    </source>
</reference>
<evidence type="ECO:0000313" key="2">
    <source>
        <dbReference type="Proteomes" id="UP000077266"/>
    </source>
</evidence>
<dbReference type="EMBL" id="KV425893">
    <property type="protein sequence ID" value="KZW01470.1"/>
    <property type="molecule type" value="Genomic_DNA"/>
</dbReference>
<name>A0A166BIT5_EXIGL</name>
<gene>
    <name evidence="1" type="ORF">EXIGLDRAFT_717895</name>
</gene>
<dbReference type="OrthoDB" id="10503209at2759"/>
<accession>A0A166BIT5</accession>
<organism evidence="1 2">
    <name type="scientific">Exidia glandulosa HHB12029</name>
    <dbReference type="NCBI Taxonomy" id="1314781"/>
    <lineage>
        <taxon>Eukaryota</taxon>
        <taxon>Fungi</taxon>
        <taxon>Dikarya</taxon>
        <taxon>Basidiomycota</taxon>
        <taxon>Agaricomycotina</taxon>
        <taxon>Agaricomycetes</taxon>
        <taxon>Auriculariales</taxon>
        <taxon>Exidiaceae</taxon>
        <taxon>Exidia</taxon>
    </lineage>
</organism>